<protein>
    <submittedName>
        <fullName evidence="2">Helix-turn-helix transcriptional regulator</fullName>
    </submittedName>
</protein>
<dbReference type="SMART" id="SM00530">
    <property type="entry name" value="HTH_XRE"/>
    <property type="match status" value="1"/>
</dbReference>
<dbReference type="InterPro" id="IPR010982">
    <property type="entry name" value="Lambda_DNA-bd_dom_sf"/>
</dbReference>
<dbReference type="Pfam" id="PF13443">
    <property type="entry name" value="HTH_26"/>
    <property type="match status" value="1"/>
</dbReference>
<dbReference type="Proteomes" id="UP001205609">
    <property type="component" value="Unassembled WGS sequence"/>
</dbReference>
<dbReference type="RefSeq" id="WP_259199639.1">
    <property type="nucleotide sequence ID" value="NZ_JANUXY010000004.1"/>
</dbReference>
<dbReference type="EMBL" id="JANUXY010000004">
    <property type="protein sequence ID" value="MCS4486344.1"/>
    <property type="molecule type" value="Genomic_DNA"/>
</dbReference>
<proteinExistence type="predicted"/>
<reference evidence="2 3" key="1">
    <citation type="journal article" date="2023" name="Int. J. Syst. Evol. Microbiol.">
        <title>Streptococcus sciuri sp. nov., Staphylococcus marylandisciuri sp. nov. and Staphylococcus americanisciuri sp. nov., isolated from faeces of eastern grey squirrel (Sciurus carolinensis).</title>
        <authorList>
            <person name="Volokhov D.V."/>
            <person name="Zagorodnyaya T.A."/>
            <person name="Furtak V.A."/>
            <person name="Nattanmai G."/>
            <person name="Randall L."/>
            <person name="Jose S."/>
            <person name="Gao Y."/>
            <person name="Eisenberg T."/>
            <person name="Delmonte P."/>
            <person name="Blom J."/>
            <person name="Mitchell K.K."/>
        </authorList>
    </citation>
    <scope>NUCLEOTIDE SEQUENCE [LARGE SCALE GENOMIC DNA]</scope>
    <source>
        <strain evidence="2 3">GRT3</strain>
    </source>
</reference>
<gene>
    <name evidence="2" type="ORF">NXS11_05475</name>
</gene>
<keyword evidence="3" id="KW-1185">Reference proteome</keyword>
<dbReference type="Gene3D" id="1.10.260.40">
    <property type="entry name" value="lambda repressor-like DNA-binding domains"/>
    <property type="match status" value="1"/>
</dbReference>
<name>A0ABT2F1U9_9STAP</name>
<evidence type="ECO:0000313" key="2">
    <source>
        <dbReference type="EMBL" id="MCS4486344.1"/>
    </source>
</evidence>
<organism evidence="2 3">
    <name type="scientific">Staphylococcus americanisciuri</name>
    <dbReference type="NCBI Taxonomy" id="2973940"/>
    <lineage>
        <taxon>Bacteria</taxon>
        <taxon>Bacillati</taxon>
        <taxon>Bacillota</taxon>
        <taxon>Bacilli</taxon>
        <taxon>Bacillales</taxon>
        <taxon>Staphylococcaceae</taxon>
        <taxon>Staphylococcus</taxon>
    </lineage>
</organism>
<evidence type="ECO:0000313" key="3">
    <source>
        <dbReference type="Proteomes" id="UP001205609"/>
    </source>
</evidence>
<dbReference type="PROSITE" id="PS50943">
    <property type="entry name" value="HTH_CROC1"/>
    <property type="match status" value="1"/>
</dbReference>
<evidence type="ECO:0000259" key="1">
    <source>
        <dbReference type="PROSITE" id="PS50943"/>
    </source>
</evidence>
<feature type="domain" description="HTH cro/C1-type" evidence="1">
    <location>
        <begin position="9"/>
        <end position="64"/>
    </location>
</feature>
<accession>A0ABT2F1U9</accession>
<dbReference type="SUPFAM" id="SSF47413">
    <property type="entry name" value="lambda repressor-like DNA-binding domains"/>
    <property type="match status" value="1"/>
</dbReference>
<dbReference type="InterPro" id="IPR001387">
    <property type="entry name" value="Cro/C1-type_HTH"/>
</dbReference>
<sequence>MSKERHVKLRLLLEERGLKHQEVAQMVGMKPSKFSQKINRNKSDFTLKEASLICNVLDISMDEYFFVQDVSKMRNEVQV</sequence>
<comment type="caution">
    <text evidence="2">The sequence shown here is derived from an EMBL/GenBank/DDBJ whole genome shotgun (WGS) entry which is preliminary data.</text>
</comment>